<evidence type="ECO:0000256" key="1">
    <source>
        <dbReference type="SAM" id="MobiDB-lite"/>
    </source>
</evidence>
<dbReference type="EMBL" id="CDHK01000006">
    <property type="protein sequence ID" value="CEJ58566.1"/>
    <property type="molecule type" value="Genomic_DNA"/>
</dbReference>
<feature type="domain" description="DUF985" evidence="2">
    <location>
        <begin position="33"/>
        <end position="199"/>
    </location>
</feature>
<feature type="compositionally biased region" description="Basic and acidic residues" evidence="1">
    <location>
        <begin position="62"/>
        <end position="73"/>
    </location>
</feature>
<dbReference type="Proteomes" id="UP000042958">
    <property type="component" value="Unassembled WGS sequence"/>
</dbReference>
<dbReference type="SUPFAM" id="SSF51182">
    <property type="entry name" value="RmlC-like cupins"/>
    <property type="match status" value="1"/>
</dbReference>
<dbReference type="InterPro" id="IPR009327">
    <property type="entry name" value="Cupin_DUF985"/>
</dbReference>
<proteinExistence type="predicted"/>
<dbReference type="CDD" id="cd06121">
    <property type="entry name" value="cupin_YML079wp"/>
    <property type="match status" value="1"/>
</dbReference>
<evidence type="ECO:0000259" key="2">
    <source>
        <dbReference type="Pfam" id="PF06172"/>
    </source>
</evidence>
<keyword evidence="4" id="KW-1185">Reference proteome</keyword>
<sequence length="226" mass="25333">MIRLAMDIPVSQIKPIYDPHHHQASQNSSTVNTLIQTLNLQPHPEGGYFAETDRPPPPPPVDKTETQPQDHDPSLPAASSTIFYLLTPNAPLGMFHRDRARTIHTWHRGRGRYVIIHADEASCSHAGLEKSEREEEKVRLESFVVGPDVARGEHLQWVVGAGKYKASYLLPDISTPGDSEGLLISEVVVPGFDFAGLDFLRKDKMEELLTAEQVRELSWMLKTPEE</sequence>
<dbReference type="Pfam" id="PF06172">
    <property type="entry name" value="Cupin_5"/>
    <property type="match status" value="1"/>
</dbReference>
<organism evidence="3 4">
    <name type="scientific">Penicillium brasilianum</name>
    <dbReference type="NCBI Taxonomy" id="104259"/>
    <lineage>
        <taxon>Eukaryota</taxon>
        <taxon>Fungi</taxon>
        <taxon>Dikarya</taxon>
        <taxon>Ascomycota</taxon>
        <taxon>Pezizomycotina</taxon>
        <taxon>Eurotiomycetes</taxon>
        <taxon>Eurotiomycetidae</taxon>
        <taxon>Eurotiales</taxon>
        <taxon>Aspergillaceae</taxon>
        <taxon>Penicillium</taxon>
    </lineage>
</organism>
<dbReference type="InterPro" id="IPR014710">
    <property type="entry name" value="RmlC-like_jellyroll"/>
</dbReference>
<reference evidence="4" key="1">
    <citation type="journal article" date="2015" name="Genome Announc.">
        <title>Draft genome sequence of the fungus Penicillium brasilianum MG11.</title>
        <authorList>
            <person name="Horn F."/>
            <person name="Linde J."/>
            <person name="Mattern D.J."/>
            <person name="Walther G."/>
            <person name="Guthke R."/>
            <person name="Brakhage A.A."/>
            <person name="Valiante V."/>
        </authorList>
    </citation>
    <scope>NUCLEOTIDE SEQUENCE [LARGE SCALE GENOMIC DNA]</scope>
    <source>
        <strain evidence="4">MG11</strain>
    </source>
</reference>
<feature type="region of interest" description="Disordered" evidence="1">
    <location>
        <begin position="41"/>
        <end position="75"/>
    </location>
</feature>
<gene>
    <name evidence="3" type="ORF">PMG11_07220</name>
</gene>
<protein>
    <recommendedName>
        <fullName evidence="2">DUF985 domain-containing protein</fullName>
    </recommendedName>
</protein>
<evidence type="ECO:0000313" key="4">
    <source>
        <dbReference type="Proteomes" id="UP000042958"/>
    </source>
</evidence>
<dbReference type="AlphaFoldDB" id="A0A0F7TRY9"/>
<dbReference type="Gene3D" id="2.60.120.10">
    <property type="entry name" value="Jelly Rolls"/>
    <property type="match status" value="1"/>
</dbReference>
<dbReference type="InterPro" id="IPR011051">
    <property type="entry name" value="RmlC_Cupin_sf"/>
</dbReference>
<dbReference type="InterPro" id="IPR039935">
    <property type="entry name" value="YML079W-like"/>
</dbReference>
<dbReference type="PANTHER" id="PTHR33387:SF3">
    <property type="entry name" value="DUF985 DOMAIN-CONTAINING PROTEIN"/>
    <property type="match status" value="1"/>
</dbReference>
<name>A0A0F7TRY9_PENBI</name>
<dbReference type="OrthoDB" id="6614653at2759"/>
<accession>A0A0F7TRY9</accession>
<evidence type="ECO:0000313" key="3">
    <source>
        <dbReference type="EMBL" id="CEJ58566.1"/>
    </source>
</evidence>
<dbReference type="PANTHER" id="PTHR33387">
    <property type="entry name" value="RMLC-LIKE JELLY ROLL FOLD PROTEIN"/>
    <property type="match status" value="1"/>
</dbReference>